<evidence type="ECO:0000313" key="1">
    <source>
        <dbReference type="EMBL" id="EKK03346.1"/>
    </source>
</evidence>
<dbReference type="AlphaFoldDB" id="K5EBX0"/>
<dbReference type="EMBL" id="AMCW01000031">
    <property type="protein sequence ID" value="EKK03346.1"/>
    <property type="molecule type" value="Genomic_DNA"/>
</dbReference>
<proteinExistence type="predicted"/>
<organism evidence="1 2">
    <name type="scientific">Rhodopirellula baltica SH28</name>
    <dbReference type="NCBI Taxonomy" id="993517"/>
    <lineage>
        <taxon>Bacteria</taxon>
        <taxon>Pseudomonadati</taxon>
        <taxon>Planctomycetota</taxon>
        <taxon>Planctomycetia</taxon>
        <taxon>Pirellulales</taxon>
        <taxon>Pirellulaceae</taxon>
        <taxon>Rhodopirellula</taxon>
    </lineage>
</organism>
<name>K5EBX0_RHOBT</name>
<dbReference type="Proteomes" id="UP000007993">
    <property type="component" value="Unassembled WGS sequence"/>
</dbReference>
<comment type="caution">
    <text evidence="1">The sequence shown here is derived from an EMBL/GenBank/DDBJ whole genome shotgun (WGS) entry which is preliminary data.</text>
</comment>
<protein>
    <submittedName>
        <fullName evidence="1">Uncharacterized protein</fullName>
    </submittedName>
</protein>
<evidence type="ECO:0000313" key="2">
    <source>
        <dbReference type="Proteomes" id="UP000007993"/>
    </source>
</evidence>
<dbReference type="PATRIC" id="fig|993517.3.peg.1447"/>
<sequence>MLVVQQKNADGIKVPPASLVIVNQLINRSVIRRSGRSLCF</sequence>
<gene>
    <name evidence="1" type="ORF">RBSH_01328</name>
</gene>
<reference evidence="1 2" key="1">
    <citation type="journal article" date="2013" name="Mar. Genomics">
        <title>Expression of sulfatases in Rhodopirellula baltica and the diversity of sulfatases in the genus Rhodopirellula.</title>
        <authorList>
            <person name="Wegner C.E."/>
            <person name="Richter-Heitmann T."/>
            <person name="Klindworth A."/>
            <person name="Klockow C."/>
            <person name="Richter M."/>
            <person name="Achstetter T."/>
            <person name="Glockner F.O."/>
            <person name="Harder J."/>
        </authorList>
    </citation>
    <scope>NUCLEOTIDE SEQUENCE [LARGE SCALE GENOMIC DNA]</scope>
    <source>
        <strain evidence="1 2">SH28</strain>
    </source>
</reference>
<accession>K5EBX0</accession>